<keyword evidence="2" id="KW-1185">Reference proteome</keyword>
<reference evidence="1 2" key="1">
    <citation type="journal article" date="2022" name="Nat. Ecol. Evol.">
        <title>A masculinizing supergene underlies an exaggerated male reproductive morph in a spider.</title>
        <authorList>
            <person name="Hendrickx F."/>
            <person name="De Corte Z."/>
            <person name="Sonet G."/>
            <person name="Van Belleghem S.M."/>
            <person name="Kostlbacher S."/>
            <person name="Vangestel C."/>
        </authorList>
    </citation>
    <scope>NUCLEOTIDE SEQUENCE [LARGE SCALE GENOMIC DNA]</scope>
    <source>
        <strain evidence="1">W744_W776</strain>
    </source>
</reference>
<dbReference type="Proteomes" id="UP000827092">
    <property type="component" value="Unassembled WGS sequence"/>
</dbReference>
<proteinExistence type="predicted"/>
<dbReference type="AlphaFoldDB" id="A0AAV6TMM3"/>
<sequence>MPRSTTKVFKKRKRQFNVNCNPSEPSEIKKTEKCAKERKIPNLDDSYTTKTSDEIRNDEKLKANLIIDANILAVIFKQQVRCKSCDNGLELRIGNNSGLCVDLHLVYDSCNNFYTFNTSEICQIVPSSV</sequence>
<protein>
    <submittedName>
        <fullName evidence="1">Uncharacterized protein</fullName>
    </submittedName>
</protein>
<comment type="caution">
    <text evidence="1">The sequence shown here is derived from an EMBL/GenBank/DDBJ whole genome shotgun (WGS) entry which is preliminary data.</text>
</comment>
<name>A0AAV6TMM3_9ARAC</name>
<gene>
    <name evidence="1" type="ORF">JTE90_016895</name>
</gene>
<organism evidence="1 2">
    <name type="scientific">Oedothorax gibbosus</name>
    <dbReference type="NCBI Taxonomy" id="931172"/>
    <lineage>
        <taxon>Eukaryota</taxon>
        <taxon>Metazoa</taxon>
        <taxon>Ecdysozoa</taxon>
        <taxon>Arthropoda</taxon>
        <taxon>Chelicerata</taxon>
        <taxon>Arachnida</taxon>
        <taxon>Araneae</taxon>
        <taxon>Araneomorphae</taxon>
        <taxon>Entelegynae</taxon>
        <taxon>Araneoidea</taxon>
        <taxon>Linyphiidae</taxon>
        <taxon>Erigoninae</taxon>
        <taxon>Oedothorax</taxon>
    </lineage>
</organism>
<accession>A0AAV6TMM3</accession>
<evidence type="ECO:0000313" key="2">
    <source>
        <dbReference type="Proteomes" id="UP000827092"/>
    </source>
</evidence>
<dbReference type="EMBL" id="JAFNEN010002194">
    <property type="protein sequence ID" value="KAG8172973.1"/>
    <property type="molecule type" value="Genomic_DNA"/>
</dbReference>
<evidence type="ECO:0000313" key="1">
    <source>
        <dbReference type="EMBL" id="KAG8172973.1"/>
    </source>
</evidence>